<evidence type="ECO:0000313" key="3">
    <source>
        <dbReference type="Proteomes" id="UP000640912"/>
    </source>
</evidence>
<evidence type="ECO:0000259" key="1">
    <source>
        <dbReference type="Pfam" id="PF09851"/>
    </source>
</evidence>
<gene>
    <name evidence="2" type="ORF">JEM47_10045</name>
</gene>
<keyword evidence="3" id="KW-1185">Reference proteome</keyword>
<sequence length="103" mass="11908">MQYTVGDGTLNRILLPAVKYYVLQMYNSENKKVRLTIVCEYSKGNHIFSYIRNNFLQKGYKIHKLNNNTTIPVKALKQLKGLLDEGIITQEDFDAKKKQLLGL</sequence>
<dbReference type="InterPro" id="IPR018649">
    <property type="entry name" value="SHOCT"/>
</dbReference>
<feature type="domain" description="SHOCT" evidence="1">
    <location>
        <begin position="75"/>
        <end position="101"/>
    </location>
</feature>
<evidence type="ECO:0000313" key="2">
    <source>
        <dbReference type="EMBL" id="MBL1072759.1"/>
    </source>
</evidence>
<protein>
    <submittedName>
        <fullName evidence="2">SHOCT domain-containing protein</fullName>
    </submittedName>
</protein>
<dbReference type="RefSeq" id="WP_202018725.1">
    <property type="nucleotide sequence ID" value="NZ_JAEHNR010000128.1"/>
</dbReference>
<reference evidence="2 3" key="1">
    <citation type="journal article" date="2021" name="Microorganisms">
        <title>Dual Inhibition of Salmonella enterica and Clostridium perfringens by New Probiotic Candidates Isolated from Chicken Intestinal Mucosa.</title>
        <authorList>
            <person name="Lone A."/>
            <person name="Mottawea W."/>
            <person name="Ait Chait Y."/>
            <person name="Hammami R."/>
        </authorList>
    </citation>
    <scope>NUCLEOTIDE SEQUENCE [LARGE SCALE GENOMIC DNA]</scope>
    <source>
        <strain evidence="2 3">A12</strain>
    </source>
</reference>
<comment type="caution">
    <text evidence="2">The sequence shown here is derived from an EMBL/GenBank/DDBJ whole genome shotgun (WGS) entry which is preliminary data.</text>
</comment>
<organism evidence="2 3">
    <name type="scientific">Lactobacillus kitasatonis</name>
    <dbReference type="NCBI Taxonomy" id="237446"/>
    <lineage>
        <taxon>Bacteria</taxon>
        <taxon>Bacillati</taxon>
        <taxon>Bacillota</taxon>
        <taxon>Bacilli</taxon>
        <taxon>Lactobacillales</taxon>
        <taxon>Lactobacillaceae</taxon>
        <taxon>Lactobacillus</taxon>
    </lineage>
</organism>
<name>A0ABS1LZ02_9LACO</name>
<dbReference type="EMBL" id="JAEHNR010000128">
    <property type="protein sequence ID" value="MBL1072759.1"/>
    <property type="molecule type" value="Genomic_DNA"/>
</dbReference>
<dbReference type="Proteomes" id="UP000640912">
    <property type="component" value="Unassembled WGS sequence"/>
</dbReference>
<accession>A0ABS1LZ02</accession>
<proteinExistence type="predicted"/>
<dbReference type="Pfam" id="PF09851">
    <property type="entry name" value="SHOCT"/>
    <property type="match status" value="1"/>
</dbReference>